<accession>A0A4C1XKA9</accession>
<organism evidence="1 2">
    <name type="scientific">Eumeta variegata</name>
    <name type="common">Bagworm moth</name>
    <name type="synonym">Eumeta japonica</name>
    <dbReference type="NCBI Taxonomy" id="151549"/>
    <lineage>
        <taxon>Eukaryota</taxon>
        <taxon>Metazoa</taxon>
        <taxon>Ecdysozoa</taxon>
        <taxon>Arthropoda</taxon>
        <taxon>Hexapoda</taxon>
        <taxon>Insecta</taxon>
        <taxon>Pterygota</taxon>
        <taxon>Neoptera</taxon>
        <taxon>Endopterygota</taxon>
        <taxon>Lepidoptera</taxon>
        <taxon>Glossata</taxon>
        <taxon>Ditrysia</taxon>
        <taxon>Tineoidea</taxon>
        <taxon>Psychidae</taxon>
        <taxon>Oiketicinae</taxon>
        <taxon>Eumeta</taxon>
    </lineage>
</organism>
<sequence length="91" mass="10743">MGELFVQRLLYADDRIILAPSARELQAMATEMKNSIIKESMKVNFSKVLMFERRKIMTGMRYKDRKGEAVLEWTMRNEREAGEGEIELKRK</sequence>
<dbReference type="EMBL" id="BGZK01000846">
    <property type="protein sequence ID" value="GBP62645.1"/>
    <property type="molecule type" value="Genomic_DNA"/>
</dbReference>
<gene>
    <name evidence="1" type="ORF">EVAR_51891_1</name>
</gene>
<protein>
    <recommendedName>
        <fullName evidence="3">Reverse transcriptase domain-containing protein</fullName>
    </recommendedName>
</protein>
<dbReference type="Proteomes" id="UP000299102">
    <property type="component" value="Unassembled WGS sequence"/>
</dbReference>
<dbReference type="OrthoDB" id="8196546at2759"/>
<keyword evidence="2" id="KW-1185">Reference proteome</keyword>
<evidence type="ECO:0008006" key="3">
    <source>
        <dbReference type="Google" id="ProtNLM"/>
    </source>
</evidence>
<evidence type="ECO:0000313" key="2">
    <source>
        <dbReference type="Proteomes" id="UP000299102"/>
    </source>
</evidence>
<comment type="caution">
    <text evidence="1">The sequence shown here is derived from an EMBL/GenBank/DDBJ whole genome shotgun (WGS) entry which is preliminary data.</text>
</comment>
<evidence type="ECO:0000313" key="1">
    <source>
        <dbReference type="EMBL" id="GBP62645.1"/>
    </source>
</evidence>
<dbReference type="AlphaFoldDB" id="A0A4C1XKA9"/>
<reference evidence="1 2" key="1">
    <citation type="journal article" date="2019" name="Commun. Biol.">
        <title>The bagworm genome reveals a unique fibroin gene that provides high tensile strength.</title>
        <authorList>
            <person name="Kono N."/>
            <person name="Nakamura H."/>
            <person name="Ohtoshi R."/>
            <person name="Tomita M."/>
            <person name="Numata K."/>
            <person name="Arakawa K."/>
        </authorList>
    </citation>
    <scope>NUCLEOTIDE SEQUENCE [LARGE SCALE GENOMIC DNA]</scope>
</reference>
<proteinExistence type="predicted"/>
<name>A0A4C1XKA9_EUMVA</name>